<dbReference type="Proteomes" id="UP000830167">
    <property type="component" value="Chromosome"/>
</dbReference>
<evidence type="ECO:0000313" key="2">
    <source>
        <dbReference type="EMBL" id="UOF90761.1"/>
    </source>
</evidence>
<accession>A0ABY4CJR4</accession>
<sequence length="500" mass="55869">MPDAMGGSDLARSAYGDSPAPDSTGNSVQSYTLPSVTLAKAPGILFNAGSLSNARFDQYTIKMKVTLYHNGTAYDVTPYIMQLKTHMSLGEPSGRFTILTSFQKRWDLFAQPQDYVEIRFSRYLPDPPIIMRGLVGNVRRTRIMDSSGKLQRAITINGENYGKIWNKYQINYLVNQPGMQSGGTDTDPAIGLMGAQLYENYGIGANGNGDIAPADLMQGITNVMLNKQIQAMQQVNPQMPLLKLISNILPDYFINGFQLQQAQGSVYSLVQQFGNSPWCEFFIDEAWDAPVFFFRNTPFTTSDGKLVWQESLPDTTYFLHPHIRDYDIIQEDVGHSDSEVYSYFFTYPANFYADQLAFKSIAIIREQITNINRESDSSNITNPYVDLDNLYRYGFQLLQIGSPLIPSESPDGGLQLSIKMNQWLAKSFGWAAQMLNGTLLLKGNEHMRIGRYFTNDSTNETYYIESVDHSITIGQAGSNGGDNVFSFQTSVGVIRGHSGL</sequence>
<name>A0ABY4CJR4_9BACL</name>
<evidence type="ECO:0000313" key="3">
    <source>
        <dbReference type="Proteomes" id="UP000830167"/>
    </source>
</evidence>
<feature type="region of interest" description="Disordered" evidence="1">
    <location>
        <begin position="1"/>
        <end position="27"/>
    </location>
</feature>
<gene>
    <name evidence="2" type="ORF">LSG31_00315</name>
</gene>
<organism evidence="2 3">
    <name type="scientific">Fodinisporobacter ferrooxydans</name>
    <dbReference type="NCBI Taxonomy" id="2901836"/>
    <lineage>
        <taxon>Bacteria</taxon>
        <taxon>Bacillati</taxon>
        <taxon>Bacillota</taxon>
        <taxon>Bacilli</taxon>
        <taxon>Bacillales</taxon>
        <taxon>Alicyclobacillaceae</taxon>
        <taxon>Fodinisporobacter</taxon>
    </lineage>
</organism>
<keyword evidence="3" id="KW-1185">Reference proteome</keyword>
<dbReference type="RefSeq" id="WP_347437461.1">
    <property type="nucleotide sequence ID" value="NZ_CP089291.1"/>
</dbReference>
<proteinExistence type="predicted"/>
<protein>
    <submittedName>
        <fullName evidence="2">Uncharacterized protein</fullName>
    </submittedName>
</protein>
<dbReference type="EMBL" id="CP089291">
    <property type="protein sequence ID" value="UOF90761.1"/>
    <property type="molecule type" value="Genomic_DNA"/>
</dbReference>
<evidence type="ECO:0000256" key="1">
    <source>
        <dbReference type="SAM" id="MobiDB-lite"/>
    </source>
</evidence>
<reference evidence="2" key="1">
    <citation type="submission" date="2021-12" db="EMBL/GenBank/DDBJ databases">
        <title>Alicyclobacillaceae gen. nov., sp. nov., isolated from chalcocite enrichment system.</title>
        <authorList>
            <person name="Jiang Z."/>
        </authorList>
    </citation>
    <scope>NUCLEOTIDE SEQUENCE</scope>
    <source>
        <strain evidence="2">MYW30-H2</strain>
    </source>
</reference>